<dbReference type="EMBL" id="OCNJ01000020">
    <property type="protein sequence ID" value="SOE01641.1"/>
    <property type="molecule type" value="Genomic_DNA"/>
</dbReference>
<dbReference type="AlphaFoldDB" id="A0A286H1M8"/>
<evidence type="ECO:0000256" key="5">
    <source>
        <dbReference type="SAM" id="SignalP"/>
    </source>
</evidence>
<dbReference type="PANTHER" id="PTHR35089:SF1">
    <property type="entry name" value="CHAPERONE PROTEIN SKP"/>
    <property type="match status" value="1"/>
</dbReference>
<dbReference type="OrthoDB" id="8478823at2"/>
<reference evidence="6 7" key="1">
    <citation type="submission" date="2017-09" db="EMBL/GenBank/DDBJ databases">
        <authorList>
            <person name="Ehlers B."/>
            <person name="Leendertz F.H."/>
        </authorList>
    </citation>
    <scope>NUCLEOTIDE SEQUENCE [LARGE SCALE GENOMIC DNA]</scope>
    <source>
        <strain evidence="6 7">USBA 140</strain>
    </source>
</reference>
<protein>
    <submittedName>
        <fullName evidence="6">Periplasmic chaperone for outer membrane proteins Skp</fullName>
    </submittedName>
</protein>
<evidence type="ECO:0000256" key="3">
    <source>
        <dbReference type="SAM" id="Coils"/>
    </source>
</evidence>
<dbReference type="Gene3D" id="3.30.910.20">
    <property type="entry name" value="Skp domain"/>
    <property type="match status" value="1"/>
</dbReference>
<gene>
    <name evidence="6" type="ORF">SAMN05421508_12034</name>
</gene>
<dbReference type="GO" id="GO:0005829">
    <property type="term" value="C:cytosol"/>
    <property type="evidence" value="ECO:0007669"/>
    <property type="project" value="TreeGrafter"/>
</dbReference>
<feature type="coiled-coil region" evidence="3">
    <location>
        <begin position="77"/>
        <end position="104"/>
    </location>
</feature>
<dbReference type="Proteomes" id="UP000219621">
    <property type="component" value="Unassembled WGS sequence"/>
</dbReference>
<feature type="region of interest" description="Disordered" evidence="4">
    <location>
        <begin position="197"/>
        <end position="222"/>
    </location>
</feature>
<evidence type="ECO:0000313" key="7">
    <source>
        <dbReference type="Proteomes" id="UP000219621"/>
    </source>
</evidence>
<proteinExistence type="inferred from homology"/>
<feature type="chain" id="PRO_5012289985" evidence="5">
    <location>
        <begin position="21"/>
        <end position="222"/>
    </location>
</feature>
<accession>A0A286H1M8</accession>
<dbReference type="RefSeq" id="WP_097281714.1">
    <property type="nucleotide sequence ID" value="NZ_OCNJ01000020.1"/>
</dbReference>
<comment type="similarity">
    <text evidence="1">Belongs to the Skp family.</text>
</comment>
<dbReference type="InterPro" id="IPR005632">
    <property type="entry name" value="Chaperone_Skp"/>
</dbReference>
<dbReference type="InterPro" id="IPR024930">
    <property type="entry name" value="Skp_dom_sf"/>
</dbReference>
<sequence>MPLRGALRIAVALLALTAPAVPQAVAQQAPSAPSGVAAGEKPVARVPNPVIGVIDLQRILRDASAARDVRAEREKYVTAYQADAAQVEQELRAADQELARLRAGSSPEEFAVKRREFQDRVATSQREVQTRRRNLERAFGTAMSDVQQATIQVADDIATEAGVNVILYRSQVFLFDNGMDLTDEILLELNERLPTVPFPDPEAMPDVPDAPDGGTPLAIPGD</sequence>
<keyword evidence="7" id="KW-1185">Reference proteome</keyword>
<evidence type="ECO:0000256" key="4">
    <source>
        <dbReference type="SAM" id="MobiDB-lite"/>
    </source>
</evidence>
<keyword evidence="2 5" id="KW-0732">Signal</keyword>
<dbReference type="SUPFAM" id="SSF111384">
    <property type="entry name" value="OmpH-like"/>
    <property type="match status" value="1"/>
</dbReference>
<dbReference type="GO" id="GO:0050821">
    <property type="term" value="P:protein stabilization"/>
    <property type="evidence" value="ECO:0007669"/>
    <property type="project" value="TreeGrafter"/>
</dbReference>
<name>A0A286H1M8_9PROT</name>
<evidence type="ECO:0000313" key="6">
    <source>
        <dbReference type="EMBL" id="SOE01641.1"/>
    </source>
</evidence>
<dbReference type="PANTHER" id="PTHR35089">
    <property type="entry name" value="CHAPERONE PROTEIN SKP"/>
    <property type="match status" value="1"/>
</dbReference>
<evidence type="ECO:0000256" key="1">
    <source>
        <dbReference type="ARBA" id="ARBA00009091"/>
    </source>
</evidence>
<keyword evidence="3" id="KW-0175">Coiled coil</keyword>
<dbReference type="Pfam" id="PF03938">
    <property type="entry name" value="OmpH"/>
    <property type="match status" value="1"/>
</dbReference>
<dbReference type="SMART" id="SM00935">
    <property type="entry name" value="OmpH"/>
    <property type="match status" value="1"/>
</dbReference>
<dbReference type="GO" id="GO:0051082">
    <property type="term" value="F:unfolded protein binding"/>
    <property type="evidence" value="ECO:0007669"/>
    <property type="project" value="InterPro"/>
</dbReference>
<feature type="signal peptide" evidence="5">
    <location>
        <begin position="1"/>
        <end position="20"/>
    </location>
</feature>
<organism evidence="6 7">
    <name type="scientific">Caenispirillum bisanense</name>
    <dbReference type="NCBI Taxonomy" id="414052"/>
    <lineage>
        <taxon>Bacteria</taxon>
        <taxon>Pseudomonadati</taxon>
        <taxon>Pseudomonadota</taxon>
        <taxon>Alphaproteobacteria</taxon>
        <taxon>Rhodospirillales</taxon>
        <taxon>Novispirillaceae</taxon>
        <taxon>Caenispirillum</taxon>
    </lineage>
</organism>
<evidence type="ECO:0000256" key="2">
    <source>
        <dbReference type="ARBA" id="ARBA00022729"/>
    </source>
</evidence>